<accession>A0A1M5RJ84</accession>
<gene>
    <name evidence="3" type="ORF">SAMN02745207_00558</name>
</gene>
<organism evidence="3 4">
    <name type="scientific">Clostridium grantii DSM 8605</name>
    <dbReference type="NCBI Taxonomy" id="1121316"/>
    <lineage>
        <taxon>Bacteria</taxon>
        <taxon>Bacillati</taxon>
        <taxon>Bacillota</taxon>
        <taxon>Clostridia</taxon>
        <taxon>Eubacteriales</taxon>
        <taxon>Clostridiaceae</taxon>
        <taxon>Clostridium</taxon>
    </lineage>
</organism>
<dbReference type="PANTHER" id="PTHR38133">
    <property type="entry name" value="SLR1429 PROTEIN"/>
    <property type="match status" value="1"/>
</dbReference>
<feature type="domain" description="SWIM-type" evidence="2">
    <location>
        <begin position="153"/>
        <end position="183"/>
    </location>
</feature>
<dbReference type="PANTHER" id="PTHR38133:SF1">
    <property type="entry name" value="SLR1429 PROTEIN"/>
    <property type="match status" value="1"/>
</dbReference>
<protein>
    <recommendedName>
        <fullName evidence="2">SWIM-type domain-containing protein</fullName>
    </recommendedName>
</protein>
<keyword evidence="1" id="KW-0863">Zinc-finger</keyword>
<name>A0A1M5RJ84_9CLOT</name>
<keyword evidence="4" id="KW-1185">Reference proteome</keyword>
<keyword evidence="1" id="KW-0862">Zinc</keyword>
<keyword evidence="1" id="KW-0479">Metal-binding</keyword>
<dbReference type="STRING" id="1121316.SAMN02745207_00558"/>
<reference evidence="3 4" key="1">
    <citation type="submission" date="2016-11" db="EMBL/GenBank/DDBJ databases">
        <authorList>
            <person name="Jaros S."/>
            <person name="Januszkiewicz K."/>
            <person name="Wedrychowicz H."/>
        </authorList>
    </citation>
    <scope>NUCLEOTIDE SEQUENCE [LARGE SCALE GENOMIC DNA]</scope>
    <source>
        <strain evidence="3 4">DSM 8605</strain>
    </source>
</reference>
<dbReference type="RefSeq" id="WP_073336782.1">
    <property type="nucleotide sequence ID" value="NZ_FQXM01000003.1"/>
</dbReference>
<dbReference type="EMBL" id="FQXM01000003">
    <property type="protein sequence ID" value="SHH26196.1"/>
    <property type="molecule type" value="Genomic_DNA"/>
</dbReference>
<dbReference type="GO" id="GO:0008270">
    <property type="term" value="F:zinc ion binding"/>
    <property type="evidence" value="ECO:0007669"/>
    <property type="project" value="UniProtKB-KW"/>
</dbReference>
<dbReference type="AlphaFoldDB" id="A0A1M5RJ84"/>
<evidence type="ECO:0000256" key="1">
    <source>
        <dbReference type="PROSITE-ProRule" id="PRU00325"/>
    </source>
</evidence>
<dbReference type="InterPro" id="IPR007527">
    <property type="entry name" value="Znf_SWIM"/>
</dbReference>
<dbReference type="PROSITE" id="PS50966">
    <property type="entry name" value="ZF_SWIM"/>
    <property type="match status" value="1"/>
</dbReference>
<proteinExistence type="predicted"/>
<dbReference type="OrthoDB" id="188274at2"/>
<evidence type="ECO:0000313" key="3">
    <source>
        <dbReference type="EMBL" id="SHH26196.1"/>
    </source>
</evidence>
<dbReference type="Proteomes" id="UP000184447">
    <property type="component" value="Unassembled WGS sequence"/>
</dbReference>
<evidence type="ECO:0000259" key="2">
    <source>
        <dbReference type="PROSITE" id="PS50966"/>
    </source>
</evidence>
<sequence>MYSSYGFPEYVSVAERKKKNEKAAEKLKKKQKDICPVVITGRKLASTWWGIAWNKNLESYSDYSNRIPRGRSYVRNGSVLDLKIGKEKISALVQGSGRKPYEVDITITPLSINRWNKIIDNSMGKIDSLEELVKGKFPKSLESLFTEKNNGLFPSPKEIKFDCDCPDWASMCKHVAAVLYGIGARLDENPELFFTLRGININEFIEKTTINMAEALLIKSQKTSNRIIDNEDVSALFDVEMD</sequence>
<evidence type="ECO:0000313" key="4">
    <source>
        <dbReference type="Proteomes" id="UP000184447"/>
    </source>
</evidence>